<reference evidence="1 2" key="1">
    <citation type="journal article" date="2021" name="BMC Genomics">
        <title>Datura genome reveals duplications of psychoactive alkaloid biosynthetic genes and high mutation rate following tissue culture.</title>
        <authorList>
            <person name="Rajewski A."/>
            <person name="Carter-House D."/>
            <person name="Stajich J."/>
            <person name="Litt A."/>
        </authorList>
    </citation>
    <scope>NUCLEOTIDE SEQUENCE [LARGE SCALE GENOMIC DNA]</scope>
    <source>
        <strain evidence="1">AR-01</strain>
    </source>
</reference>
<proteinExistence type="predicted"/>
<dbReference type="EMBL" id="JACEIK010003452">
    <property type="protein sequence ID" value="MCD9641765.1"/>
    <property type="molecule type" value="Genomic_DNA"/>
</dbReference>
<accession>A0ABS8V3N6</accession>
<keyword evidence="2" id="KW-1185">Reference proteome</keyword>
<evidence type="ECO:0000313" key="1">
    <source>
        <dbReference type="EMBL" id="MCD9641765.1"/>
    </source>
</evidence>
<dbReference type="Proteomes" id="UP000823775">
    <property type="component" value="Unassembled WGS sequence"/>
</dbReference>
<evidence type="ECO:0000313" key="2">
    <source>
        <dbReference type="Proteomes" id="UP000823775"/>
    </source>
</evidence>
<protein>
    <submittedName>
        <fullName evidence="1">Uncharacterized protein</fullName>
    </submittedName>
</protein>
<organism evidence="1 2">
    <name type="scientific">Datura stramonium</name>
    <name type="common">Jimsonweed</name>
    <name type="synonym">Common thornapple</name>
    <dbReference type="NCBI Taxonomy" id="4076"/>
    <lineage>
        <taxon>Eukaryota</taxon>
        <taxon>Viridiplantae</taxon>
        <taxon>Streptophyta</taxon>
        <taxon>Embryophyta</taxon>
        <taxon>Tracheophyta</taxon>
        <taxon>Spermatophyta</taxon>
        <taxon>Magnoliopsida</taxon>
        <taxon>eudicotyledons</taxon>
        <taxon>Gunneridae</taxon>
        <taxon>Pentapetalae</taxon>
        <taxon>asterids</taxon>
        <taxon>lamiids</taxon>
        <taxon>Solanales</taxon>
        <taxon>Solanaceae</taxon>
        <taxon>Solanoideae</taxon>
        <taxon>Datureae</taxon>
        <taxon>Datura</taxon>
    </lineage>
</organism>
<name>A0ABS8V3N6_DATST</name>
<sequence>MSNPLGLKCHVLPDDRLGDAILKVSFRPLLGYRVALAIRRLVVSLPLSPVDYWYAQYSSVHQRVSGGSRTPPATRRYVADVVGSD</sequence>
<gene>
    <name evidence="1" type="ORF">HAX54_028199</name>
</gene>
<comment type="caution">
    <text evidence="1">The sequence shown here is derived from an EMBL/GenBank/DDBJ whole genome shotgun (WGS) entry which is preliminary data.</text>
</comment>